<evidence type="ECO:0000256" key="8">
    <source>
        <dbReference type="ARBA" id="ARBA00049244"/>
    </source>
</evidence>
<sequence>MIIYWTLKVITVIDLDGLDNSIKKGKLEGCYVFVGLDEMIINENIDKIIDKTVDGQFKDLNFIKLDGMKTTFDEMMNACETLPFFSDKKVVVVYRANFLRDKTDATGTKVYNHLVEYLKNPPPHCILVLYYLQNDKRENPSRNKKLTALEKKATVVKVDKLKGDKLYKKVNSIFEEKGKNIGKIELRYFCDAVENNFNIIEREVDKLISYTEGRDITREDIIKMLPHKSEDDVFDLVDFISQKKSEKSIDIMNELINKGENLMLILSLIQTQFTMLYKIKLGIDKGKNKDDLAKEIRRPAFICEKLMAQSRKFSYKQLYNCMKLCIDTEKKLKSTGFDKKTEMEIMIMSTLMV</sequence>
<evidence type="ECO:0000256" key="5">
    <source>
        <dbReference type="ARBA" id="ARBA00022705"/>
    </source>
</evidence>
<evidence type="ECO:0000313" key="11">
    <source>
        <dbReference type="EMBL" id="GFP77056.1"/>
    </source>
</evidence>
<dbReference type="InterPro" id="IPR048466">
    <property type="entry name" value="DNA_pol3_delta-like_C"/>
</dbReference>
<dbReference type="Gene3D" id="1.10.8.60">
    <property type="match status" value="1"/>
</dbReference>
<dbReference type="PANTHER" id="PTHR34388:SF1">
    <property type="entry name" value="DNA POLYMERASE III SUBUNIT DELTA"/>
    <property type="match status" value="1"/>
</dbReference>
<feature type="domain" description="DNA polymerase III delta N-terminal" evidence="9">
    <location>
        <begin position="31"/>
        <end position="158"/>
    </location>
</feature>
<reference evidence="11 12" key="1">
    <citation type="submission" date="2020-07" db="EMBL/GenBank/DDBJ databases">
        <title>A new beta-1,3-glucan-decomposing anaerobic bacterium isolated from anoxic soil subjected to biological soil disinfestation.</title>
        <authorList>
            <person name="Ueki A."/>
            <person name="Tonouchi A."/>
        </authorList>
    </citation>
    <scope>NUCLEOTIDE SEQUENCE [LARGE SCALE GENOMIC DNA]</scope>
    <source>
        <strain evidence="11 12">TW1</strain>
    </source>
</reference>
<evidence type="ECO:0000259" key="10">
    <source>
        <dbReference type="Pfam" id="PF21694"/>
    </source>
</evidence>
<dbReference type="InterPro" id="IPR008921">
    <property type="entry name" value="DNA_pol3_clamp-load_cplx_C"/>
</dbReference>
<evidence type="ECO:0000256" key="2">
    <source>
        <dbReference type="ARBA" id="ARBA00017703"/>
    </source>
</evidence>
<gene>
    <name evidence="11" type="ORF">bsdtw1_03170</name>
</gene>
<dbReference type="PANTHER" id="PTHR34388">
    <property type="entry name" value="DNA POLYMERASE III SUBUNIT DELTA"/>
    <property type="match status" value="1"/>
</dbReference>
<evidence type="ECO:0000256" key="4">
    <source>
        <dbReference type="ARBA" id="ARBA00022695"/>
    </source>
</evidence>
<accession>A0A6V8SJX0</accession>
<keyword evidence="3" id="KW-0808">Transferase</keyword>
<protein>
    <recommendedName>
        <fullName evidence="2">DNA polymerase III subunit delta</fullName>
        <ecNumber evidence="1">2.7.7.7</ecNumber>
    </recommendedName>
</protein>
<dbReference type="GO" id="GO:0003677">
    <property type="term" value="F:DNA binding"/>
    <property type="evidence" value="ECO:0007669"/>
    <property type="project" value="InterPro"/>
</dbReference>
<dbReference type="Gene3D" id="1.20.272.10">
    <property type="match status" value="1"/>
</dbReference>
<comment type="similarity">
    <text evidence="7">Belongs to the DNA polymerase HolA subunit family.</text>
</comment>
<dbReference type="SUPFAM" id="SSF52540">
    <property type="entry name" value="P-loop containing nucleoside triphosphate hydrolases"/>
    <property type="match status" value="1"/>
</dbReference>
<evidence type="ECO:0000256" key="1">
    <source>
        <dbReference type="ARBA" id="ARBA00012417"/>
    </source>
</evidence>
<dbReference type="Pfam" id="PF21694">
    <property type="entry name" value="DNA_pol3_delta_C"/>
    <property type="match status" value="1"/>
</dbReference>
<dbReference type="EMBL" id="BLZR01000001">
    <property type="protein sequence ID" value="GFP77056.1"/>
    <property type="molecule type" value="Genomic_DNA"/>
</dbReference>
<keyword evidence="12" id="KW-1185">Reference proteome</keyword>
<keyword evidence="6" id="KW-0239">DNA-directed DNA polymerase</keyword>
<dbReference type="GO" id="GO:0006261">
    <property type="term" value="P:DNA-templated DNA replication"/>
    <property type="evidence" value="ECO:0007669"/>
    <property type="project" value="TreeGrafter"/>
</dbReference>
<dbReference type="InterPro" id="IPR010372">
    <property type="entry name" value="DNA_pol3_delta_N"/>
</dbReference>
<dbReference type="GO" id="GO:0009360">
    <property type="term" value="C:DNA polymerase III complex"/>
    <property type="evidence" value="ECO:0007669"/>
    <property type="project" value="InterPro"/>
</dbReference>
<dbReference type="EC" id="2.7.7.7" evidence="1"/>
<dbReference type="InterPro" id="IPR005790">
    <property type="entry name" value="DNA_polIII_delta"/>
</dbReference>
<evidence type="ECO:0000259" key="9">
    <source>
        <dbReference type="Pfam" id="PF06144"/>
    </source>
</evidence>
<dbReference type="SUPFAM" id="SSF48019">
    <property type="entry name" value="post-AAA+ oligomerization domain-like"/>
    <property type="match status" value="1"/>
</dbReference>
<proteinExistence type="inferred from homology"/>
<comment type="caution">
    <text evidence="11">The sequence shown here is derived from an EMBL/GenBank/DDBJ whole genome shotgun (WGS) entry which is preliminary data.</text>
</comment>
<dbReference type="Pfam" id="PF06144">
    <property type="entry name" value="DNA_pol3_delta"/>
    <property type="match status" value="1"/>
</dbReference>
<evidence type="ECO:0000313" key="12">
    <source>
        <dbReference type="Proteomes" id="UP000580568"/>
    </source>
</evidence>
<dbReference type="AlphaFoldDB" id="A0A6V8SJX0"/>
<evidence type="ECO:0000256" key="7">
    <source>
        <dbReference type="ARBA" id="ARBA00034754"/>
    </source>
</evidence>
<keyword evidence="4" id="KW-0548">Nucleotidyltransferase</keyword>
<dbReference type="NCBIfam" id="TIGR01128">
    <property type="entry name" value="holA"/>
    <property type="match status" value="1"/>
</dbReference>
<dbReference type="GO" id="GO:0003887">
    <property type="term" value="F:DNA-directed DNA polymerase activity"/>
    <property type="evidence" value="ECO:0007669"/>
    <property type="project" value="UniProtKB-KW"/>
</dbReference>
<comment type="catalytic activity">
    <reaction evidence="8">
        <text>DNA(n) + a 2'-deoxyribonucleoside 5'-triphosphate = DNA(n+1) + diphosphate</text>
        <dbReference type="Rhea" id="RHEA:22508"/>
        <dbReference type="Rhea" id="RHEA-COMP:17339"/>
        <dbReference type="Rhea" id="RHEA-COMP:17340"/>
        <dbReference type="ChEBI" id="CHEBI:33019"/>
        <dbReference type="ChEBI" id="CHEBI:61560"/>
        <dbReference type="ChEBI" id="CHEBI:173112"/>
        <dbReference type="EC" id="2.7.7.7"/>
    </reaction>
</comment>
<evidence type="ECO:0000256" key="3">
    <source>
        <dbReference type="ARBA" id="ARBA00022679"/>
    </source>
</evidence>
<keyword evidence="5" id="KW-0235">DNA replication</keyword>
<dbReference type="Gene3D" id="3.40.50.300">
    <property type="entry name" value="P-loop containing nucleotide triphosphate hydrolases"/>
    <property type="match status" value="1"/>
</dbReference>
<dbReference type="Proteomes" id="UP000580568">
    <property type="component" value="Unassembled WGS sequence"/>
</dbReference>
<evidence type="ECO:0000256" key="6">
    <source>
        <dbReference type="ARBA" id="ARBA00022932"/>
    </source>
</evidence>
<dbReference type="InterPro" id="IPR027417">
    <property type="entry name" value="P-loop_NTPase"/>
</dbReference>
<name>A0A6V8SJX0_9CLOT</name>
<organism evidence="11 12">
    <name type="scientific">Clostridium fungisolvens</name>
    <dbReference type="NCBI Taxonomy" id="1604897"/>
    <lineage>
        <taxon>Bacteria</taxon>
        <taxon>Bacillati</taxon>
        <taxon>Bacillota</taxon>
        <taxon>Clostridia</taxon>
        <taxon>Eubacteriales</taxon>
        <taxon>Clostridiaceae</taxon>
        <taxon>Clostridium</taxon>
    </lineage>
</organism>
<feature type="domain" description="DNA polymerase III delta subunit-like C-terminal" evidence="10">
    <location>
        <begin position="230"/>
        <end position="349"/>
    </location>
</feature>